<feature type="transmembrane region" description="Helical" evidence="7">
    <location>
        <begin position="103"/>
        <end position="128"/>
    </location>
</feature>
<proteinExistence type="predicted"/>
<comment type="caution">
    <text evidence="8">The sequence shown here is derived from an EMBL/GenBank/DDBJ whole genome shotgun (WGS) entry which is preliminary data.</text>
</comment>
<feature type="non-terminal residue" evidence="8">
    <location>
        <position position="165"/>
    </location>
</feature>
<keyword evidence="2 7" id="KW-0812">Transmembrane</keyword>
<dbReference type="GO" id="GO:0015108">
    <property type="term" value="F:chloride transmembrane transporter activity"/>
    <property type="evidence" value="ECO:0007669"/>
    <property type="project" value="InterPro"/>
</dbReference>
<protein>
    <submittedName>
        <fullName evidence="8">Uncharacterized protein</fullName>
    </submittedName>
</protein>
<reference evidence="8" key="2">
    <citation type="submission" date="2020-11" db="EMBL/GenBank/DDBJ databases">
        <authorList>
            <person name="McCartney M.A."/>
            <person name="Auch B."/>
            <person name="Kono T."/>
            <person name="Mallez S."/>
            <person name="Becker A."/>
            <person name="Gohl D.M."/>
            <person name="Silverstein K.A.T."/>
            <person name="Koren S."/>
            <person name="Bechman K.B."/>
            <person name="Herman A."/>
            <person name="Abrahante J.E."/>
            <person name="Garbe J."/>
        </authorList>
    </citation>
    <scope>NUCLEOTIDE SEQUENCE</scope>
    <source>
        <strain evidence="8">Duluth1</strain>
        <tissue evidence="8">Whole animal</tissue>
    </source>
</reference>
<name>A0A9D4LT47_DREPO</name>
<gene>
    <name evidence="8" type="ORF">DPMN_027581</name>
</gene>
<dbReference type="Pfam" id="PF00654">
    <property type="entry name" value="Voltage_CLC"/>
    <property type="match status" value="1"/>
</dbReference>
<evidence type="ECO:0000256" key="4">
    <source>
        <dbReference type="ARBA" id="ARBA00022989"/>
    </source>
</evidence>
<sequence length="165" mass="18017">MQKLLWCSNTDNEWMPRATSLPKSLRVSRRARDKYSCFLHQLCPCVKPDGTVAQAMLGGVRDVAPSSIARLFIVGSGITYMYPGVLFNYLISPAGGCVRMTISLTVIIIEATGNITFGLPVMIVLMIAKWTGALFNEGIYDAHIHLQGVPILGWEAPLMSSNISA</sequence>
<dbReference type="InterPro" id="IPR001807">
    <property type="entry name" value="ClC"/>
</dbReference>
<dbReference type="InterPro" id="IPR051280">
    <property type="entry name" value="Cl-channel/antiporter"/>
</dbReference>
<evidence type="ECO:0000313" key="9">
    <source>
        <dbReference type="Proteomes" id="UP000828390"/>
    </source>
</evidence>
<dbReference type="SUPFAM" id="SSF81340">
    <property type="entry name" value="Clc chloride channel"/>
    <property type="match status" value="1"/>
</dbReference>
<accession>A0A9D4LT47</accession>
<dbReference type="PRINTS" id="PR00762">
    <property type="entry name" value="CLCHANNEL"/>
</dbReference>
<evidence type="ECO:0000256" key="2">
    <source>
        <dbReference type="ARBA" id="ARBA00022692"/>
    </source>
</evidence>
<keyword evidence="6 7" id="KW-0472">Membrane</keyword>
<dbReference type="PANTHER" id="PTHR11689">
    <property type="entry name" value="CHLORIDE CHANNEL PROTEIN CLC FAMILY MEMBER"/>
    <property type="match status" value="1"/>
</dbReference>
<dbReference type="PANTHER" id="PTHR11689:SF136">
    <property type="entry name" value="H(+)_CL(-) EXCHANGE TRANSPORTER 7"/>
    <property type="match status" value="1"/>
</dbReference>
<organism evidence="8 9">
    <name type="scientific">Dreissena polymorpha</name>
    <name type="common">Zebra mussel</name>
    <name type="synonym">Mytilus polymorpha</name>
    <dbReference type="NCBI Taxonomy" id="45954"/>
    <lineage>
        <taxon>Eukaryota</taxon>
        <taxon>Metazoa</taxon>
        <taxon>Spiralia</taxon>
        <taxon>Lophotrochozoa</taxon>
        <taxon>Mollusca</taxon>
        <taxon>Bivalvia</taxon>
        <taxon>Autobranchia</taxon>
        <taxon>Heteroconchia</taxon>
        <taxon>Euheterodonta</taxon>
        <taxon>Imparidentia</taxon>
        <taxon>Neoheterodontei</taxon>
        <taxon>Myida</taxon>
        <taxon>Dreissenoidea</taxon>
        <taxon>Dreissenidae</taxon>
        <taxon>Dreissena</taxon>
    </lineage>
</organism>
<dbReference type="EMBL" id="JAIWYP010000002">
    <property type="protein sequence ID" value="KAH3864562.1"/>
    <property type="molecule type" value="Genomic_DNA"/>
</dbReference>
<keyword evidence="5" id="KW-0129">CBS domain</keyword>
<dbReference type="InterPro" id="IPR014743">
    <property type="entry name" value="Cl-channel_core"/>
</dbReference>
<keyword evidence="9" id="KW-1185">Reference proteome</keyword>
<feature type="transmembrane region" description="Helical" evidence="7">
    <location>
        <begin position="71"/>
        <end position="91"/>
    </location>
</feature>
<dbReference type="Proteomes" id="UP000828390">
    <property type="component" value="Unassembled WGS sequence"/>
</dbReference>
<keyword evidence="4 7" id="KW-1133">Transmembrane helix</keyword>
<evidence type="ECO:0000256" key="6">
    <source>
        <dbReference type="ARBA" id="ARBA00023136"/>
    </source>
</evidence>
<evidence type="ECO:0000256" key="5">
    <source>
        <dbReference type="ARBA" id="ARBA00023122"/>
    </source>
</evidence>
<evidence type="ECO:0000313" key="8">
    <source>
        <dbReference type="EMBL" id="KAH3864562.1"/>
    </source>
</evidence>
<reference evidence="8" key="1">
    <citation type="journal article" date="2019" name="bioRxiv">
        <title>The Genome of the Zebra Mussel, Dreissena polymorpha: A Resource for Invasive Species Research.</title>
        <authorList>
            <person name="McCartney M.A."/>
            <person name="Auch B."/>
            <person name="Kono T."/>
            <person name="Mallez S."/>
            <person name="Zhang Y."/>
            <person name="Obille A."/>
            <person name="Becker A."/>
            <person name="Abrahante J.E."/>
            <person name="Garbe J."/>
            <person name="Badalamenti J.P."/>
            <person name="Herman A."/>
            <person name="Mangelson H."/>
            <person name="Liachko I."/>
            <person name="Sullivan S."/>
            <person name="Sone E.D."/>
            <person name="Koren S."/>
            <person name="Silverstein K.A.T."/>
            <person name="Beckman K.B."/>
            <person name="Gohl D.M."/>
        </authorList>
    </citation>
    <scope>NUCLEOTIDE SEQUENCE</scope>
    <source>
        <strain evidence="8">Duluth1</strain>
        <tissue evidence="8">Whole animal</tissue>
    </source>
</reference>
<keyword evidence="3" id="KW-0677">Repeat</keyword>
<dbReference type="GO" id="GO:0005765">
    <property type="term" value="C:lysosomal membrane"/>
    <property type="evidence" value="ECO:0007669"/>
    <property type="project" value="TreeGrafter"/>
</dbReference>
<dbReference type="AlphaFoldDB" id="A0A9D4LT47"/>
<evidence type="ECO:0000256" key="7">
    <source>
        <dbReference type="SAM" id="Phobius"/>
    </source>
</evidence>
<evidence type="ECO:0000256" key="3">
    <source>
        <dbReference type="ARBA" id="ARBA00022737"/>
    </source>
</evidence>
<dbReference type="Gene3D" id="1.10.3080.10">
    <property type="entry name" value="Clc chloride channel"/>
    <property type="match status" value="1"/>
</dbReference>
<evidence type="ECO:0000256" key="1">
    <source>
        <dbReference type="ARBA" id="ARBA00004141"/>
    </source>
</evidence>
<comment type="subcellular location">
    <subcellularLocation>
        <location evidence="1">Membrane</location>
        <topology evidence="1">Multi-pass membrane protein</topology>
    </subcellularLocation>
</comment>